<protein>
    <submittedName>
        <fullName evidence="2">Uncharacterized protein</fullName>
    </submittedName>
</protein>
<evidence type="ECO:0000313" key="3">
    <source>
        <dbReference type="Proteomes" id="UP000050277"/>
    </source>
</evidence>
<dbReference type="EMBL" id="LGKP01000040">
    <property type="protein sequence ID" value="KPL80320.1"/>
    <property type="molecule type" value="Genomic_DNA"/>
</dbReference>
<keyword evidence="1" id="KW-1133">Transmembrane helix</keyword>
<dbReference type="RefSeq" id="WP_054537211.1">
    <property type="nucleotide sequence ID" value="NZ_LGKP01000040.1"/>
</dbReference>
<dbReference type="OrthoDB" id="9831764at2"/>
<keyword evidence="1" id="KW-0472">Membrane</keyword>
<feature type="transmembrane region" description="Helical" evidence="1">
    <location>
        <begin position="12"/>
        <end position="37"/>
    </location>
</feature>
<feature type="transmembrane region" description="Helical" evidence="1">
    <location>
        <begin position="86"/>
        <end position="105"/>
    </location>
</feature>
<reference evidence="2 3" key="1">
    <citation type="submission" date="2015-07" db="EMBL/GenBank/DDBJ databases">
        <title>Whole genome sequence of Herpetosiphon geysericola DSM 7119.</title>
        <authorList>
            <person name="Hemp J."/>
            <person name="Ward L.M."/>
            <person name="Pace L.A."/>
            <person name="Fischer W.W."/>
        </authorList>
    </citation>
    <scope>NUCLEOTIDE SEQUENCE [LARGE SCALE GENOMIC DNA]</scope>
    <source>
        <strain evidence="2 3">DSM 7119</strain>
    </source>
</reference>
<keyword evidence="1" id="KW-0812">Transmembrane</keyword>
<accession>A0A0P6XX29</accession>
<keyword evidence="3" id="KW-1185">Reference proteome</keyword>
<gene>
    <name evidence="2" type="ORF">SE18_25085</name>
</gene>
<feature type="transmembrane region" description="Helical" evidence="1">
    <location>
        <begin position="138"/>
        <end position="159"/>
    </location>
</feature>
<feature type="transmembrane region" description="Helical" evidence="1">
    <location>
        <begin position="49"/>
        <end position="74"/>
    </location>
</feature>
<dbReference type="AlphaFoldDB" id="A0A0P6XX29"/>
<name>A0A0P6XX29_9CHLR</name>
<dbReference type="Proteomes" id="UP000050277">
    <property type="component" value="Unassembled WGS sequence"/>
</dbReference>
<evidence type="ECO:0000256" key="1">
    <source>
        <dbReference type="SAM" id="Phobius"/>
    </source>
</evidence>
<organism evidence="2 3">
    <name type="scientific">Herpetosiphon geysericola</name>
    <dbReference type="NCBI Taxonomy" id="70996"/>
    <lineage>
        <taxon>Bacteria</taxon>
        <taxon>Bacillati</taxon>
        <taxon>Chloroflexota</taxon>
        <taxon>Chloroflexia</taxon>
        <taxon>Herpetosiphonales</taxon>
        <taxon>Herpetosiphonaceae</taxon>
        <taxon>Herpetosiphon</taxon>
    </lineage>
</organism>
<sequence>MQQLILACGVNPLAPIILIFGTAMLLFISNMTIKYFLLAKTHRSKRRSLIIDSLSLTFIEGFVIGLVILSATLLPNVVFMTEIGFLFSYQIIIWALFCIVDTFFIKRWSIQTKFQAIRLDDSQQLQVAPAQRTYLPPWVVAFISNTLILGLIGLLFWIVN</sequence>
<comment type="caution">
    <text evidence="2">The sequence shown here is derived from an EMBL/GenBank/DDBJ whole genome shotgun (WGS) entry which is preliminary data.</text>
</comment>
<dbReference type="STRING" id="70996.SE18_25085"/>
<proteinExistence type="predicted"/>
<evidence type="ECO:0000313" key="2">
    <source>
        <dbReference type="EMBL" id="KPL80320.1"/>
    </source>
</evidence>